<evidence type="ECO:0000313" key="1">
    <source>
        <dbReference type="EMBL" id="NMG46177.1"/>
    </source>
</evidence>
<dbReference type="RefSeq" id="WP_169258008.1">
    <property type="nucleotide sequence ID" value="NZ_WTVN01000052.1"/>
</dbReference>
<proteinExistence type="predicted"/>
<gene>
    <name evidence="1" type="ORF">GPA22_20875</name>
</gene>
<reference evidence="1 2" key="1">
    <citation type="submission" date="2019-12" db="EMBL/GenBank/DDBJ databases">
        <title>Comparative genomics gives insights into the taxonomy of the Azoarcus-Aromatoleum group and reveals separate origins of nif in the plant-associated Azoarcus and non-plant-associated Aromatoleum sub-groups.</title>
        <authorList>
            <person name="Lafos M."/>
            <person name="Maluk M."/>
            <person name="Batista M."/>
            <person name="Junghare M."/>
            <person name="Carmona M."/>
            <person name="Faoro H."/>
            <person name="Cruz L.M."/>
            <person name="Battistoni F."/>
            <person name="De Souza E."/>
            <person name="Pedrosa F."/>
            <person name="Chen W.-M."/>
            <person name="Poole P.S."/>
            <person name="Dixon R.A."/>
            <person name="James E.K."/>
        </authorList>
    </citation>
    <scope>NUCLEOTIDE SEQUENCE [LARGE SCALE GENOMIC DNA]</scope>
    <source>
        <strain evidence="1 2">Td21</strain>
    </source>
</reference>
<keyword evidence="2" id="KW-1185">Reference proteome</keyword>
<name>A0ABX1Q5K3_9RHOO</name>
<evidence type="ECO:0000313" key="2">
    <source>
        <dbReference type="Proteomes" id="UP000623795"/>
    </source>
</evidence>
<protein>
    <submittedName>
        <fullName evidence="1">DUF2946 family protein</fullName>
    </submittedName>
</protein>
<dbReference type="InterPro" id="IPR021332">
    <property type="entry name" value="DUF2944"/>
</dbReference>
<organism evidence="1 2">
    <name type="scientific">Aromatoleum toluvorans</name>
    <dbReference type="NCBI Taxonomy" id="92002"/>
    <lineage>
        <taxon>Bacteria</taxon>
        <taxon>Pseudomonadati</taxon>
        <taxon>Pseudomonadota</taxon>
        <taxon>Betaproteobacteria</taxon>
        <taxon>Rhodocyclales</taxon>
        <taxon>Rhodocyclaceae</taxon>
        <taxon>Aromatoleum</taxon>
    </lineage>
</organism>
<sequence length="182" mass="19406">MISAPDPAALARWPDVPACYDWLSLDRRGCWRLQGEAVVHAGLAGFLNANYGRDAAGNWLVHNGPQRVFVALDYAPWILRLHPDGGLTTHTGADAGAIVAAHLDEEGNVLLDTPRGPGLLDDRDLAAFVAQCRRSDGGVADDEALLAVMAGGSGVVWRGLPLQAIARAAVPERFGFRRRPAP</sequence>
<dbReference type="EMBL" id="WTVN01000052">
    <property type="protein sequence ID" value="NMG46177.1"/>
    <property type="molecule type" value="Genomic_DNA"/>
</dbReference>
<dbReference type="Pfam" id="PF11161">
    <property type="entry name" value="DUF2944"/>
    <property type="match status" value="1"/>
</dbReference>
<comment type="caution">
    <text evidence="1">The sequence shown here is derived from an EMBL/GenBank/DDBJ whole genome shotgun (WGS) entry which is preliminary data.</text>
</comment>
<accession>A0ABX1Q5K3</accession>
<dbReference type="Proteomes" id="UP000623795">
    <property type="component" value="Unassembled WGS sequence"/>
</dbReference>